<dbReference type="InterPro" id="IPR010255">
    <property type="entry name" value="Haem_peroxidase_sf"/>
</dbReference>
<evidence type="ECO:0000256" key="2">
    <source>
        <dbReference type="SAM" id="MobiDB-lite"/>
    </source>
</evidence>
<dbReference type="InterPro" id="IPR037120">
    <property type="entry name" value="Haem_peroxidase_sf_animal"/>
</dbReference>
<dbReference type="Gene3D" id="1.10.640.10">
    <property type="entry name" value="Haem peroxidase domain superfamily, animal type"/>
    <property type="match status" value="1"/>
</dbReference>
<gene>
    <name evidence="4" type="ORF">BLA29_002259</name>
</gene>
<keyword evidence="3" id="KW-0732">Signal</keyword>
<keyword evidence="1" id="KW-0560">Oxidoreductase</keyword>
<sequence length="314" mass="35309">MSIQNTLLILAWLIAIIDNNQRFTDANTQTWTINGITTRTSFQLPQRDKRQQQPQQPKNRSSSINNHNNGKFIFDPGSIGWLVGASTASNAIVKNLSRAALIAEEATNMIVEKYKLNLDQIMFGLTDLNIQSTSLWRDCPVPKTNPLVCYPGQYRSYSGHCNNVENPDWGCANIPYKRALVPRYGDGVSKVRRSITGSELPSARDVSLAVHQGHESPFSHITTMTSFLGQFIFHDLSSVAQSIGFNGQRIRCCGLKAELIHPECHPIKITSDDPFMKRLNQKCMEYVRSSPTIRNRCGLGPREQINQVRCEKNC</sequence>
<proteinExistence type="predicted"/>
<dbReference type="PROSITE" id="PS50292">
    <property type="entry name" value="PEROXIDASE_3"/>
    <property type="match status" value="1"/>
</dbReference>
<dbReference type="EMBL" id="MUJZ01034410">
    <property type="protein sequence ID" value="OTF77083.1"/>
    <property type="molecule type" value="Genomic_DNA"/>
</dbReference>
<dbReference type="AlphaFoldDB" id="A0A1Y3BB17"/>
<keyword evidence="1" id="KW-0575">Peroxidase</keyword>
<reference evidence="4 5" key="1">
    <citation type="submission" date="2017-03" db="EMBL/GenBank/DDBJ databases">
        <title>Genome Survey of Euroglyphus maynei.</title>
        <authorList>
            <person name="Arlian L.G."/>
            <person name="Morgan M.S."/>
            <person name="Rider S.D."/>
        </authorList>
    </citation>
    <scope>NUCLEOTIDE SEQUENCE [LARGE SCALE GENOMIC DNA]</scope>
    <source>
        <strain evidence="4">Arlian Lab</strain>
        <tissue evidence="4">Whole body</tissue>
    </source>
</reference>
<feature type="signal peptide" evidence="3">
    <location>
        <begin position="1"/>
        <end position="22"/>
    </location>
</feature>
<keyword evidence="5" id="KW-1185">Reference proteome</keyword>
<name>A0A1Y3BB17_EURMA</name>
<dbReference type="InterPro" id="IPR019791">
    <property type="entry name" value="Haem_peroxidase_animal"/>
</dbReference>
<accession>A0A1Y3BB17</accession>
<feature type="compositionally biased region" description="Low complexity" evidence="2">
    <location>
        <begin position="52"/>
        <end position="63"/>
    </location>
</feature>
<evidence type="ECO:0000256" key="3">
    <source>
        <dbReference type="SAM" id="SignalP"/>
    </source>
</evidence>
<feature type="region of interest" description="Disordered" evidence="2">
    <location>
        <begin position="42"/>
        <end position="69"/>
    </location>
</feature>
<dbReference type="GO" id="GO:0020037">
    <property type="term" value="F:heme binding"/>
    <property type="evidence" value="ECO:0007669"/>
    <property type="project" value="InterPro"/>
</dbReference>
<feature type="chain" id="PRO_5013254686" evidence="3">
    <location>
        <begin position="23"/>
        <end position="314"/>
    </location>
</feature>
<dbReference type="Pfam" id="PF03098">
    <property type="entry name" value="An_peroxidase"/>
    <property type="match status" value="1"/>
</dbReference>
<organism evidence="4 5">
    <name type="scientific">Euroglyphus maynei</name>
    <name type="common">Mayne's house dust mite</name>
    <dbReference type="NCBI Taxonomy" id="6958"/>
    <lineage>
        <taxon>Eukaryota</taxon>
        <taxon>Metazoa</taxon>
        <taxon>Ecdysozoa</taxon>
        <taxon>Arthropoda</taxon>
        <taxon>Chelicerata</taxon>
        <taxon>Arachnida</taxon>
        <taxon>Acari</taxon>
        <taxon>Acariformes</taxon>
        <taxon>Sarcoptiformes</taxon>
        <taxon>Astigmata</taxon>
        <taxon>Psoroptidia</taxon>
        <taxon>Analgoidea</taxon>
        <taxon>Pyroglyphidae</taxon>
        <taxon>Pyroglyphinae</taxon>
        <taxon>Euroglyphus</taxon>
    </lineage>
</organism>
<dbReference type="SUPFAM" id="SSF48113">
    <property type="entry name" value="Heme-dependent peroxidases"/>
    <property type="match status" value="1"/>
</dbReference>
<evidence type="ECO:0000313" key="4">
    <source>
        <dbReference type="EMBL" id="OTF77083.1"/>
    </source>
</evidence>
<dbReference type="PANTHER" id="PTHR11475">
    <property type="entry name" value="OXIDASE/PEROXIDASE"/>
    <property type="match status" value="1"/>
</dbReference>
<dbReference type="OrthoDB" id="6422248at2759"/>
<dbReference type="GO" id="GO:0004601">
    <property type="term" value="F:peroxidase activity"/>
    <property type="evidence" value="ECO:0007669"/>
    <property type="project" value="UniProtKB-KW"/>
</dbReference>
<evidence type="ECO:0000313" key="5">
    <source>
        <dbReference type="Proteomes" id="UP000194236"/>
    </source>
</evidence>
<dbReference type="GO" id="GO:0006979">
    <property type="term" value="P:response to oxidative stress"/>
    <property type="evidence" value="ECO:0007669"/>
    <property type="project" value="InterPro"/>
</dbReference>
<dbReference type="PANTHER" id="PTHR11475:SF134">
    <property type="entry name" value="LD42267P"/>
    <property type="match status" value="1"/>
</dbReference>
<evidence type="ECO:0000256" key="1">
    <source>
        <dbReference type="ARBA" id="ARBA00022559"/>
    </source>
</evidence>
<dbReference type="Proteomes" id="UP000194236">
    <property type="component" value="Unassembled WGS sequence"/>
</dbReference>
<protein>
    <submittedName>
        <fullName evidence="4">Uncharacterized protein</fullName>
    </submittedName>
</protein>
<comment type="caution">
    <text evidence="4">The sequence shown here is derived from an EMBL/GenBank/DDBJ whole genome shotgun (WGS) entry which is preliminary data.</text>
</comment>